<sequence>MHQDVDDSLPHALNISWLLFYMPGSQRACFGRKNKCLKETAKAFKYMGQIVGLIVL</sequence>
<reference evidence="1 2" key="1">
    <citation type="journal article" date="2014" name="Science">
        <title>Plant genetics. Early allopolyploid evolution in the post-Neolithic Brassica napus oilseed genome.</title>
        <authorList>
            <person name="Chalhoub B."/>
            <person name="Denoeud F."/>
            <person name="Liu S."/>
            <person name="Parkin I.A."/>
            <person name="Tang H."/>
            <person name="Wang X."/>
            <person name="Chiquet J."/>
            <person name="Belcram H."/>
            <person name="Tong C."/>
            <person name="Samans B."/>
            <person name="Correa M."/>
            <person name="Da Silva C."/>
            <person name="Just J."/>
            <person name="Falentin C."/>
            <person name="Koh C.S."/>
            <person name="Le Clainche I."/>
            <person name="Bernard M."/>
            <person name="Bento P."/>
            <person name="Noel B."/>
            <person name="Labadie K."/>
            <person name="Alberti A."/>
            <person name="Charles M."/>
            <person name="Arnaud D."/>
            <person name="Guo H."/>
            <person name="Daviaud C."/>
            <person name="Alamery S."/>
            <person name="Jabbari K."/>
            <person name="Zhao M."/>
            <person name="Edger P.P."/>
            <person name="Chelaifa H."/>
            <person name="Tack D."/>
            <person name="Lassalle G."/>
            <person name="Mestiri I."/>
            <person name="Schnel N."/>
            <person name="Le Paslier M.C."/>
            <person name="Fan G."/>
            <person name="Renault V."/>
            <person name="Bayer P.E."/>
            <person name="Golicz A.A."/>
            <person name="Manoli S."/>
            <person name="Lee T.H."/>
            <person name="Thi V.H."/>
            <person name="Chalabi S."/>
            <person name="Hu Q."/>
            <person name="Fan C."/>
            <person name="Tollenaere R."/>
            <person name="Lu Y."/>
            <person name="Battail C."/>
            <person name="Shen J."/>
            <person name="Sidebottom C.H."/>
            <person name="Wang X."/>
            <person name="Canaguier A."/>
            <person name="Chauveau A."/>
            <person name="Berard A."/>
            <person name="Deniot G."/>
            <person name="Guan M."/>
            <person name="Liu Z."/>
            <person name="Sun F."/>
            <person name="Lim Y.P."/>
            <person name="Lyons E."/>
            <person name="Town C.D."/>
            <person name="Bancroft I."/>
            <person name="Wang X."/>
            <person name="Meng J."/>
            <person name="Ma J."/>
            <person name="Pires J.C."/>
            <person name="King G.J."/>
            <person name="Brunel D."/>
            <person name="Delourme R."/>
            <person name="Renard M."/>
            <person name="Aury J.M."/>
            <person name="Adams K.L."/>
            <person name="Batley J."/>
            <person name="Snowdon R.J."/>
            <person name="Tost J."/>
            <person name="Edwards D."/>
            <person name="Zhou Y."/>
            <person name="Hua W."/>
            <person name="Sharpe A.G."/>
            <person name="Paterson A.H."/>
            <person name="Guan C."/>
            <person name="Wincker P."/>
        </authorList>
    </citation>
    <scope>NUCLEOTIDE SEQUENCE [LARGE SCALE GENOMIC DNA]</scope>
    <source>
        <strain evidence="2">cv. Darmor-bzh</strain>
    </source>
</reference>
<proteinExistence type="predicted"/>
<name>A0A078GQI4_BRANA</name>
<protein>
    <submittedName>
        <fullName evidence="1">BnaA05g17990D protein</fullName>
    </submittedName>
</protein>
<dbReference type="PaxDb" id="3708-A0A078GQI4"/>
<accession>A0A078GQI4</accession>
<evidence type="ECO:0000313" key="2">
    <source>
        <dbReference type="Proteomes" id="UP000028999"/>
    </source>
</evidence>
<dbReference type="Gramene" id="CDY26913">
    <property type="protein sequence ID" value="CDY26913"/>
    <property type="gene ID" value="GSBRNA2T00036625001"/>
</dbReference>
<dbReference type="EMBL" id="LK032196">
    <property type="protein sequence ID" value="CDY26913.1"/>
    <property type="molecule type" value="Genomic_DNA"/>
</dbReference>
<keyword evidence="2" id="KW-1185">Reference proteome</keyword>
<evidence type="ECO:0000313" key="1">
    <source>
        <dbReference type="EMBL" id="CDY26913.1"/>
    </source>
</evidence>
<dbReference type="Proteomes" id="UP000028999">
    <property type="component" value="Unassembled WGS sequence"/>
</dbReference>
<gene>
    <name evidence="1" type="primary">BnaA05g17990D</name>
    <name evidence="1" type="ORF">GSBRNA2T00036625001</name>
</gene>
<organism evidence="1 2">
    <name type="scientific">Brassica napus</name>
    <name type="common">Rape</name>
    <dbReference type="NCBI Taxonomy" id="3708"/>
    <lineage>
        <taxon>Eukaryota</taxon>
        <taxon>Viridiplantae</taxon>
        <taxon>Streptophyta</taxon>
        <taxon>Embryophyta</taxon>
        <taxon>Tracheophyta</taxon>
        <taxon>Spermatophyta</taxon>
        <taxon>Magnoliopsida</taxon>
        <taxon>eudicotyledons</taxon>
        <taxon>Gunneridae</taxon>
        <taxon>Pentapetalae</taxon>
        <taxon>rosids</taxon>
        <taxon>malvids</taxon>
        <taxon>Brassicales</taxon>
        <taxon>Brassicaceae</taxon>
        <taxon>Brassiceae</taxon>
        <taxon>Brassica</taxon>
    </lineage>
</organism>
<dbReference type="AlphaFoldDB" id="A0A078GQI4"/>